<evidence type="ECO:0000313" key="9">
    <source>
        <dbReference type="EMBL" id="GAJ21749.1"/>
    </source>
</evidence>
<dbReference type="Gene3D" id="3.20.20.540">
    <property type="entry name" value="Radical SAM ThiC family, central domain"/>
    <property type="match status" value="1"/>
</dbReference>
<dbReference type="AlphaFoldDB" id="X1UWA2"/>
<dbReference type="InterPro" id="IPR038521">
    <property type="entry name" value="ThiC/Bza_core_dom"/>
</dbReference>
<dbReference type="InterPro" id="IPR002817">
    <property type="entry name" value="ThiC/BzaA/B"/>
</dbReference>
<dbReference type="GO" id="GO:0046872">
    <property type="term" value="F:metal ion binding"/>
    <property type="evidence" value="ECO:0007669"/>
    <property type="project" value="UniProtKB-KW"/>
</dbReference>
<sequence>MRPGAVLDSTDRGQIQELISLGELAQRAWDAGVQVIIEGLGHIPLNEIEANVLLEKKLCHGAPFYVLGPIVTDIAPGYDHITGAIGGALAALYGADFLCYVTPSEHLKLPDTSDVKLGVIASKIAAHATNIVRGKDREWDRKMADSRKRLNWKEQI</sequence>
<evidence type="ECO:0000256" key="4">
    <source>
        <dbReference type="ARBA" id="ARBA00022723"/>
    </source>
</evidence>
<keyword evidence="7" id="KW-0411">Iron-sulfur</keyword>
<dbReference type="GO" id="GO:0009228">
    <property type="term" value="P:thiamine biosynthetic process"/>
    <property type="evidence" value="ECO:0007669"/>
    <property type="project" value="InterPro"/>
</dbReference>
<keyword evidence="2" id="KW-0004">4Fe-4S</keyword>
<dbReference type="EMBL" id="BARW01038292">
    <property type="protein sequence ID" value="GAJ21749.1"/>
    <property type="molecule type" value="Genomic_DNA"/>
</dbReference>
<accession>X1UWA2</accession>
<evidence type="ECO:0000256" key="3">
    <source>
        <dbReference type="ARBA" id="ARBA00022691"/>
    </source>
</evidence>
<dbReference type="Pfam" id="PF01964">
    <property type="entry name" value="ThiC_Rad_SAM"/>
    <property type="match status" value="1"/>
</dbReference>
<keyword evidence="3" id="KW-0949">S-adenosyl-L-methionine</keyword>
<evidence type="ECO:0000256" key="8">
    <source>
        <dbReference type="ARBA" id="ARBA00023239"/>
    </source>
</evidence>
<keyword evidence="4" id="KW-0479">Metal-binding</keyword>
<protein>
    <recommendedName>
        <fullName evidence="10">ThiC-associated domain-containing protein</fullName>
    </recommendedName>
</protein>
<evidence type="ECO:0000256" key="6">
    <source>
        <dbReference type="ARBA" id="ARBA00023004"/>
    </source>
</evidence>
<organism evidence="9">
    <name type="scientific">marine sediment metagenome</name>
    <dbReference type="NCBI Taxonomy" id="412755"/>
    <lineage>
        <taxon>unclassified sequences</taxon>
        <taxon>metagenomes</taxon>
        <taxon>ecological metagenomes</taxon>
    </lineage>
</organism>
<keyword evidence="6" id="KW-0408">Iron</keyword>
<keyword evidence="8" id="KW-0456">Lyase</keyword>
<proteinExistence type="predicted"/>
<evidence type="ECO:0000256" key="1">
    <source>
        <dbReference type="ARBA" id="ARBA00001966"/>
    </source>
</evidence>
<reference evidence="9" key="1">
    <citation type="journal article" date="2014" name="Front. Microbiol.">
        <title>High frequency of phylogenetically diverse reductive dehalogenase-homologous genes in deep subseafloor sedimentary metagenomes.</title>
        <authorList>
            <person name="Kawai M."/>
            <person name="Futagami T."/>
            <person name="Toyoda A."/>
            <person name="Takaki Y."/>
            <person name="Nishi S."/>
            <person name="Hori S."/>
            <person name="Arai W."/>
            <person name="Tsubouchi T."/>
            <person name="Morono Y."/>
            <person name="Uchiyama I."/>
            <person name="Ito T."/>
            <person name="Fujiyama A."/>
            <person name="Inagaki F."/>
            <person name="Takami H."/>
        </authorList>
    </citation>
    <scope>NUCLEOTIDE SEQUENCE</scope>
    <source>
        <strain evidence="9">Expedition CK06-06</strain>
    </source>
</reference>
<dbReference type="PANTHER" id="PTHR30557">
    <property type="entry name" value="THIAMINE BIOSYNTHESIS PROTEIN THIC"/>
    <property type="match status" value="1"/>
</dbReference>
<dbReference type="GO" id="GO:0016829">
    <property type="term" value="F:lyase activity"/>
    <property type="evidence" value="ECO:0007669"/>
    <property type="project" value="UniProtKB-KW"/>
</dbReference>
<dbReference type="PANTHER" id="PTHR30557:SF1">
    <property type="entry name" value="PHOSPHOMETHYLPYRIMIDINE SYNTHASE, CHLOROPLASTIC"/>
    <property type="match status" value="1"/>
</dbReference>
<evidence type="ECO:0000256" key="7">
    <source>
        <dbReference type="ARBA" id="ARBA00023014"/>
    </source>
</evidence>
<gene>
    <name evidence="9" type="ORF">S12H4_58818</name>
</gene>
<dbReference type="GO" id="GO:0051539">
    <property type="term" value="F:4 iron, 4 sulfur cluster binding"/>
    <property type="evidence" value="ECO:0007669"/>
    <property type="project" value="UniProtKB-KW"/>
</dbReference>
<evidence type="ECO:0000256" key="5">
    <source>
        <dbReference type="ARBA" id="ARBA00022833"/>
    </source>
</evidence>
<feature type="non-terminal residue" evidence="9">
    <location>
        <position position="156"/>
    </location>
</feature>
<comment type="cofactor">
    <cofactor evidence="1">
        <name>[4Fe-4S] cluster</name>
        <dbReference type="ChEBI" id="CHEBI:49883"/>
    </cofactor>
</comment>
<comment type="caution">
    <text evidence="9">The sequence shown here is derived from an EMBL/GenBank/DDBJ whole genome shotgun (WGS) entry which is preliminary data.</text>
</comment>
<name>X1UWA2_9ZZZZ</name>
<evidence type="ECO:0000256" key="2">
    <source>
        <dbReference type="ARBA" id="ARBA00022485"/>
    </source>
</evidence>
<keyword evidence="5" id="KW-0862">Zinc</keyword>
<evidence type="ECO:0008006" key="10">
    <source>
        <dbReference type="Google" id="ProtNLM"/>
    </source>
</evidence>